<dbReference type="Pfam" id="PF02518">
    <property type="entry name" value="HATPase_c"/>
    <property type="match status" value="1"/>
</dbReference>
<evidence type="ECO:0000256" key="6">
    <source>
        <dbReference type="ARBA" id="ARBA00022692"/>
    </source>
</evidence>
<dbReference type="EMBL" id="CP012109">
    <property type="protein sequence ID" value="AKQ67764.1"/>
    <property type="molecule type" value="Genomic_DNA"/>
</dbReference>
<evidence type="ECO:0000256" key="11">
    <source>
        <dbReference type="ARBA" id="ARBA00023012"/>
    </source>
</evidence>
<dbReference type="PRINTS" id="PR00344">
    <property type="entry name" value="BCTRLSENSOR"/>
</dbReference>
<keyword evidence="8 17" id="KW-0418">Kinase</keyword>
<dbReference type="GO" id="GO:0030295">
    <property type="term" value="F:protein kinase activator activity"/>
    <property type="evidence" value="ECO:0007669"/>
    <property type="project" value="TreeGrafter"/>
</dbReference>
<feature type="domain" description="PAC" evidence="16">
    <location>
        <begin position="244"/>
        <end position="296"/>
    </location>
</feature>
<dbReference type="PROSITE" id="PS50112">
    <property type="entry name" value="PAS"/>
    <property type="match status" value="2"/>
</dbReference>
<organism evidence="17 18">
    <name type="scientific">Pseudomyxococcus hansupus</name>
    <dbReference type="NCBI Taxonomy" id="1297742"/>
    <lineage>
        <taxon>Bacteria</taxon>
        <taxon>Pseudomonadati</taxon>
        <taxon>Myxococcota</taxon>
        <taxon>Myxococcia</taxon>
        <taxon>Myxococcales</taxon>
        <taxon>Cystobacterineae</taxon>
        <taxon>Myxococcaceae</taxon>
        <taxon>Pseudomyxococcus</taxon>
    </lineage>
</organism>
<dbReference type="KEGG" id="mym:A176_004676"/>
<keyword evidence="7" id="KW-0547">Nucleotide-binding</keyword>
<evidence type="ECO:0000256" key="4">
    <source>
        <dbReference type="ARBA" id="ARBA00022553"/>
    </source>
</evidence>
<dbReference type="PROSITE" id="PS50113">
    <property type="entry name" value="PAC"/>
    <property type="match status" value="2"/>
</dbReference>
<evidence type="ECO:0000256" key="9">
    <source>
        <dbReference type="ARBA" id="ARBA00022840"/>
    </source>
</evidence>
<keyword evidence="11" id="KW-0902">Two-component regulatory system</keyword>
<name>A0A0H4WY85_9BACT</name>
<dbReference type="InterPro" id="IPR035965">
    <property type="entry name" value="PAS-like_dom_sf"/>
</dbReference>
<dbReference type="SMART" id="SM00387">
    <property type="entry name" value="HATPase_c"/>
    <property type="match status" value="1"/>
</dbReference>
<feature type="domain" description="Histidine kinase" evidence="14">
    <location>
        <begin position="605"/>
        <end position="824"/>
    </location>
</feature>
<evidence type="ECO:0000256" key="1">
    <source>
        <dbReference type="ARBA" id="ARBA00000085"/>
    </source>
</evidence>
<feature type="domain" description="PAS" evidence="15">
    <location>
        <begin position="297"/>
        <end position="367"/>
    </location>
</feature>
<dbReference type="SUPFAM" id="SSF55874">
    <property type="entry name" value="ATPase domain of HSP90 chaperone/DNA topoisomerase II/histidine kinase"/>
    <property type="match status" value="1"/>
</dbReference>
<dbReference type="EC" id="2.7.13.3" evidence="3"/>
<evidence type="ECO:0000259" key="15">
    <source>
        <dbReference type="PROSITE" id="PS50112"/>
    </source>
</evidence>
<dbReference type="SUPFAM" id="SSF47384">
    <property type="entry name" value="Homodimeric domain of signal transducing histidine kinase"/>
    <property type="match status" value="1"/>
</dbReference>
<dbReference type="InterPro" id="IPR004358">
    <property type="entry name" value="Sig_transdc_His_kin-like_C"/>
</dbReference>
<dbReference type="AlphaFoldDB" id="A0A0H4WY85"/>
<dbReference type="SUPFAM" id="SSF55781">
    <property type="entry name" value="GAF domain-like"/>
    <property type="match status" value="1"/>
</dbReference>
<dbReference type="SMART" id="SM00065">
    <property type="entry name" value="GAF"/>
    <property type="match status" value="1"/>
</dbReference>
<dbReference type="FunFam" id="3.30.565.10:FF:000006">
    <property type="entry name" value="Sensor histidine kinase WalK"/>
    <property type="match status" value="1"/>
</dbReference>
<evidence type="ECO:0000313" key="17">
    <source>
        <dbReference type="EMBL" id="AKQ67764.1"/>
    </source>
</evidence>
<dbReference type="InterPro" id="IPR050351">
    <property type="entry name" value="BphY/WalK/GraS-like"/>
</dbReference>
<dbReference type="PATRIC" id="fig|1297742.4.peg.4721"/>
<dbReference type="CDD" id="cd00075">
    <property type="entry name" value="HATPase"/>
    <property type="match status" value="1"/>
</dbReference>
<dbReference type="PANTHER" id="PTHR42878">
    <property type="entry name" value="TWO-COMPONENT HISTIDINE KINASE"/>
    <property type="match status" value="1"/>
</dbReference>
<dbReference type="InterPro" id="IPR003018">
    <property type="entry name" value="GAF"/>
</dbReference>
<proteinExistence type="predicted"/>
<dbReference type="NCBIfam" id="TIGR00229">
    <property type="entry name" value="sensory_box"/>
    <property type="match status" value="3"/>
</dbReference>
<dbReference type="InterPro" id="IPR013656">
    <property type="entry name" value="PAS_4"/>
</dbReference>
<keyword evidence="6" id="KW-0812">Transmembrane</keyword>
<dbReference type="InterPro" id="IPR000014">
    <property type="entry name" value="PAS"/>
</dbReference>
<evidence type="ECO:0000259" key="14">
    <source>
        <dbReference type="PROSITE" id="PS50109"/>
    </source>
</evidence>
<evidence type="ECO:0000313" key="18">
    <source>
        <dbReference type="Proteomes" id="UP000009026"/>
    </source>
</evidence>
<dbReference type="InterPro" id="IPR036097">
    <property type="entry name" value="HisK_dim/P_sf"/>
</dbReference>
<dbReference type="GO" id="GO:0000155">
    <property type="term" value="F:phosphorelay sensor kinase activity"/>
    <property type="evidence" value="ECO:0007669"/>
    <property type="project" value="InterPro"/>
</dbReference>
<evidence type="ECO:0000256" key="5">
    <source>
        <dbReference type="ARBA" id="ARBA00022679"/>
    </source>
</evidence>
<keyword evidence="12" id="KW-0472">Membrane</keyword>
<dbReference type="SMART" id="SM00388">
    <property type="entry name" value="HisKA"/>
    <property type="match status" value="1"/>
</dbReference>
<keyword evidence="9" id="KW-0067">ATP-binding</keyword>
<feature type="domain" description="PAC" evidence="16">
    <location>
        <begin position="116"/>
        <end position="169"/>
    </location>
</feature>
<dbReference type="Pfam" id="PF08448">
    <property type="entry name" value="PAS_4"/>
    <property type="match status" value="2"/>
</dbReference>
<dbReference type="CDD" id="cd00130">
    <property type="entry name" value="PAS"/>
    <property type="match status" value="3"/>
</dbReference>
<comment type="catalytic activity">
    <reaction evidence="1">
        <text>ATP + protein L-histidine = ADP + protein N-phospho-L-histidine.</text>
        <dbReference type="EC" id="2.7.13.3"/>
    </reaction>
</comment>
<dbReference type="Pfam" id="PF00512">
    <property type="entry name" value="HisKA"/>
    <property type="match status" value="1"/>
</dbReference>
<dbReference type="Pfam" id="PF13426">
    <property type="entry name" value="PAS_9"/>
    <property type="match status" value="1"/>
</dbReference>
<dbReference type="Gene3D" id="3.30.450.40">
    <property type="match status" value="1"/>
</dbReference>
<dbReference type="PANTHER" id="PTHR42878:SF7">
    <property type="entry name" value="SENSOR HISTIDINE KINASE GLRK"/>
    <property type="match status" value="1"/>
</dbReference>
<keyword evidence="18" id="KW-1185">Reference proteome</keyword>
<dbReference type="GO" id="GO:0000156">
    <property type="term" value="F:phosphorelay response regulator activity"/>
    <property type="evidence" value="ECO:0007669"/>
    <property type="project" value="TreeGrafter"/>
</dbReference>
<dbReference type="eggNOG" id="COG2205">
    <property type="taxonomic scope" value="Bacteria"/>
</dbReference>
<dbReference type="PROSITE" id="PS50109">
    <property type="entry name" value="HIS_KIN"/>
    <property type="match status" value="1"/>
</dbReference>
<dbReference type="Gene3D" id="1.10.287.130">
    <property type="match status" value="1"/>
</dbReference>
<accession>A0A0H4WY85</accession>
<reference evidence="17 18" key="1">
    <citation type="journal article" date="2016" name="PLoS ONE">
        <title>Complete Genome Sequence and Comparative Genomics of a Novel Myxobacterium Myxococcus hansupus.</title>
        <authorList>
            <person name="Sharma G."/>
            <person name="Narwani T."/>
            <person name="Subramanian S."/>
        </authorList>
    </citation>
    <scope>NUCLEOTIDE SEQUENCE [LARGE SCALE GENOMIC DNA]</scope>
    <source>
        <strain evidence="18">mixupus</strain>
    </source>
</reference>
<evidence type="ECO:0000256" key="7">
    <source>
        <dbReference type="ARBA" id="ARBA00022741"/>
    </source>
</evidence>
<dbReference type="STRING" id="1297742.A176_004676"/>
<gene>
    <name evidence="17" type="ORF">A176_004676</name>
</gene>
<dbReference type="InterPro" id="IPR036890">
    <property type="entry name" value="HATPase_C_sf"/>
</dbReference>
<dbReference type="Gene3D" id="3.30.565.10">
    <property type="entry name" value="Histidine kinase-like ATPase, C-terminal domain"/>
    <property type="match status" value="1"/>
</dbReference>
<dbReference type="Gene3D" id="3.30.450.20">
    <property type="entry name" value="PAS domain"/>
    <property type="match status" value="3"/>
</dbReference>
<dbReference type="InterPro" id="IPR003661">
    <property type="entry name" value="HisK_dim/P_dom"/>
</dbReference>
<dbReference type="GO" id="GO:0016020">
    <property type="term" value="C:membrane"/>
    <property type="evidence" value="ECO:0007669"/>
    <property type="project" value="UniProtKB-SubCell"/>
</dbReference>
<protein>
    <recommendedName>
        <fullName evidence="3">histidine kinase</fullName>
        <ecNumber evidence="3">2.7.13.3</ecNumber>
    </recommendedName>
</protein>
<evidence type="ECO:0000256" key="10">
    <source>
        <dbReference type="ARBA" id="ARBA00022989"/>
    </source>
</evidence>
<evidence type="ECO:0000256" key="8">
    <source>
        <dbReference type="ARBA" id="ARBA00022777"/>
    </source>
</evidence>
<evidence type="ECO:0000256" key="12">
    <source>
        <dbReference type="ARBA" id="ARBA00023136"/>
    </source>
</evidence>
<dbReference type="SUPFAM" id="SSF55785">
    <property type="entry name" value="PYP-like sensor domain (PAS domain)"/>
    <property type="match status" value="3"/>
</dbReference>
<feature type="domain" description="PAS" evidence="15">
    <location>
        <begin position="170"/>
        <end position="241"/>
    </location>
</feature>
<keyword evidence="4" id="KW-0597">Phosphoprotein</keyword>
<sequence length="827" mass="91319">MDHLEDSSPMSAPSARDDASRPGGRMAADEDGGSPLGILEAVFLNMGDGVSVVDRHGRFILLNPMAQQIFGAMPPQDIPVEQWSEFFGLYLPDTVTPYPVKQLPLSRALEHGEAVDQAEVYVRNARHPQGIWLLVGSRRLTDPAGDAYGAVSVFRDITAIKQTEAALREEEEKYRSLYKNTPAMMHSIDSEGRLISVSEFWLRTLGYSREEVLGRRSVDFFTPESRRYAREHVLPAFFKTGVCKDVPYQILKKNGEVLDILLSAISERDVSGKVVRSLAVLTDVTERKRVEDALVESEKRMRAILDNANSVFFIIDRQERYIFVNREWERLFHKPLQEVVGKSTTEVLPPELAEGFHRSSQAVFDTGEAIHREQRLPLADGIYTHLTQKFPLIDSSGTMYALCGISTDVTELKQMELGQRFLAEASQSLVTSLDSETTLQRAAELSVPTLGALCVVSVLEKETRLRPVAVASIAPDGGRAVREFLGAHPPLPGARDGPYSVLATLRSAASPEASALLDPDGLKDARWRSVRAFGARASLHVPLRARGPLLGVLSVVSAQVGRPYGPLEISLAEELGQRAAFAIENAQLYRKAQESIRARDEFLSIASHELKTPVTSMKLRVQQLGRTLAKQDSGQVPAEKVAAMLDVFSDQLRRLSHLVDHLLDVSRVNESRVDLRREDVDLAAVARDVTGHLRGQMTRAGCAFELLAPTPVPGRWDRLRVEQVMINLLTNAMKYGAGAPIRMEVTRADGGARIRVQDQGVGIPLAAQARIFDRFERAASRNYGGLGLGLFITRRLVEAHGGTIRVESRPGHGAIFTVELPPEPRPE</sequence>
<dbReference type="InterPro" id="IPR001610">
    <property type="entry name" value="PAC"/>
</dbReference>
<evidence type="ECO:0000259" key="16">
    <source>
        <dbReference type="PROSITE" id="PS50113"/>
    </source>
</evidence>
<evidence type="ECO:0000256" key="2">
    <source>
        <dbReference type="ARBA" id="ARBA00004141"/>
    </source>
</evidence>
<dbReference type="CDD" id="cd00082">
    <property type="entry name" value="HisKA"/>
    <property type="match status" value="1"/>
</dbReference>
<feature type="region of interest" description="Disordered" evidence="13">
    <location>
        <begin position="1"/>
        <end position="32"/>
    </location>
</feature>
<dbReference type="InterPro" id="IPR003594">
    <property type="entry name" value="HATPase_dom"/>
</dbReference>
<evidence type="ECO:0000256" key="13">
    <source>
        <dbReference type="SAM" id="MobiDB-lite"/>
    </source>
</evidence>
<evidence type="ECO:0000256" key="3">
    <source>
        <dbReference type="ARBA" id="ARBA00012438"/>
    </source>
</evidence>
<dbReference type="InterPro" id="IPR005467">
    <property type="entry name" value="His_kinase_dom"/>
</dbReference>
<dbReference type="InterPro" id="IPR000700">
    <property type="entry name" value="PAS-assoc_C"/>
</dbReference>
<dbReference type="Proteomes" id="UP000009026">
    <property type="component" value="Chromosome"/>
</dbReference>
<keyword evidence="5" id="KW-0808">Transferase</keyword>
<comment type="subcellular location">
    <subcellularLocation>
        <location evidence="2">Membrane</location>
        <topology evidence="2">Multi-pass membrane protein</topology>
    </subcellularLocation>
</comment>
<dbReference type="Pfam" id="PF13185">
    <property type="entry name" value="GAF_2"/>
    <property type="match status" value="1"/>
</dbReference>
<dbReference type="GO" id="GO:0007234">
    <property type="term" value="P:osmosensory signaling via phosphorelay pathway"/>
    <property type="evidence" value="ECO:0007669"/>
    <property type="project" value="TreeGrafter"/>
</dbReference>
<dbReference type="eggNOG" id="COG3829">
    <property type="taxonomic scope" value="Bacteria"/>
</dbReference>
<dbReference type="InterPro" id="IPR029016">
    <property type="entry name" value="GAF-like_dom_sf"/>
</dbReference>
<keyword evidence="10" id="KW-1133">Transmembrane helix</keyword>
<dbReference type="SMART" id="SM00091">
    <property type="entry name" value="PAS"/>
    <property type="match status" value="3"/>
</dbReference>
<dbReference type="SMART" id="SM00086">
    <property type="entry name" value="PAC"/>
    <property type="match status" value="3"/>
</dbReference>